<name>A0A5S4X0C5_9BRAD</name>
<sequence length="672" mass="72443">MRPIPSATARPSCFRAGPRLTSLRRRKPIPSRSRPSCARVKRSSAKAGAIPPTLMPKSRTIPLPPTICRQALAVSPAKTKRRMRMRNSTALLLRESAVDLARRDAIPRPRTFDAEAMTIEAVIASTTPVRRRDARGDFMEILDPSGLDLGVTRGASVLDSHQQSGIDNVLGTIDDVWIVGSEVIARLRFSSRPEIAPVVTDIRNGIIRNLSVGYEVGEWKAGKDANGVRTMTAARWSVREASFVAVPADPTARTRAANDGCAIRELGRRAGVATDRVTALIECGASIDDARRAFLNDMLDRSVTVRSAGTANMHNLLALDNPDVFQRAAADAMYTRIVPNFTPMPQARQYVGMSCADMARECLHRAGISTLGMAAPSLITRALQTTSDYPALLANLMNKSLREAYQIAPSGIRRIARETTANDFRAKSRIQLDHSGFKLAAVSESGEYQYGSFVDTAESYSIATYGKIFPISRQALVNDDLGGLGDITQRLGLAAAEFERQKLVDLIVQNSGLGPTMSDSVALFNAAHGNVGTGGVPSETTLSEARLLMRNQTGPGGGGISVVPRYLIVPSALETSAEKLITSVQATQTANVNPFAFLDLIVEPRLADTHRWYLSADPALLPCIEFAYLAGAPGPQTESRAGFEVDGVQTKVRLDYGCGAVEWRGLVTNAGQ</sequence>
<evidence type="ECO:0000313" key="7">
    <source>
        <dbReference type="Proteomes" id="UP000324853"/>
    </source>
</evidence>
<evidence type="ECO:0000313" key="6">
    <source>
        <dbReference type="EMBL" id="TYL86340.1"/>
    </source>
</evidence>
<evidence type="ECO:0000259" key="5">
    <source>
        <dbReference type="Pfam" id="PF04586"/>
    </source>
</evidence>
<protein>
    <submittedName>
        <fullName evidence="6">Peptidase U35</fullName>
    </submittedName>
</protein>
<dbReference type="InterPro" id="IPR054613">
    <property type="entry name" value="Peptidase_S78_dom"/>
</dbReference>
<dbReference type="OrthoDB" id="9806592at2"/>
<dbReference type="GO" id="GO:0006508">
    <property type="term" value="P:proteolysis"/>
    <property type="evidence" value="ECO:0007669"/>
    <property type="project" value="UniProtKB-KW"/>
</dbReference>
<dbReference type="Pfam" id="PF25209">
    <property type="entry name" value="Phage_capsid_4"/>
    <property type="match status" value="1"/>
</dbReference>
<keyword evidence="3" id="KW-0378">Hydrolase</keyword>
<keyword evidence="7" id="KW-1185">Reference proteome</keyword>
<keyword evidence="1" id="KW-1188">Viral release from host cell</keyword>
<dbReference type="AlphaFoldDB" id="A0A5S4X0C5"/>
<dbReference type="GO" id="GO:0008233">
    <property type="term" value="F:peptidase activity"/>
    <property type="evidence" value="ECO:0007669"/>
    <property type="project" value="UniProtKB-KW"/>
</dbReference>
<dbReference type="Pfam" id="PF04586">
    <property type="entry name" value="Peptidase_S78"/>
    <property type="match status" value="1"/>
</dbReference>
<evidence type="ECO:0000256" key="1">
    <source>
        <dbReference type="ARBA" id="ARBA00022612"/>
    </source>
</evidence>
<feature type="domain" description="Prohead serine protease" evidence="5">
    <location>
        <begin position="185"/>
        <end position="256"/>
    </location>
</feature>
<dbReference type="Proteomes" id="UP000324853">
    <property type="component" value="Unassembled WGS sequence"/>
</dbReference>
<evidence type="ECO:0000256" key="3">
    <source>
        <dbReference type="ARBA" id="ARBA00022801"/>
    </source>
</evidence>
<evidence type="ECO:0000256" key="4">
    <source>
        <dbReference type="SAM" id="MobiDB-lite"/>
    </source>
</evidence>
<dbReference type="EMBL" id="VSSR01000013">
    <property type="protein sequence ID" value="TYL86340.1"/>
    <property type="molecule type" value="Genomic_DNA"/>
</dbReference>
<evidence type="ECO:0000256" key="2">
    <source>
        <dbReference type="ARBA" id="ARBA00022670"/>
    </source>
</evidence>
<keyword evidence="2" id="KW-0645">Protease</keyword>
<proteinExistence type="predicted"/>
<accession>A0A5S4X0C5</accession>
<feature type="region of interest" description="Disordered" evidence="4">
    <location>
        <begin position="25"/>
        <end position="52"/>
    </location>
</feature>
<reference evidence="6 7" key="1">
    <citation type="submission" date="2019-08" db="EMBL/GenBank/DDBJ databases">
        <title>Bradyrhizobium hipponensis sp. nov., a rhizobium isolated from a Lupinus angustifolius root nodule in Tunisia.</title>
        <authorList>
            <person name="Off K."/>
            <person name="Rejili M."/>
            <person name="Mars M."/>
            <person name="Brachmann A."/>
            <person name="Marin M."/>
        </authorList>
    </citation>
    <scope>NUCLEOTIDE SEQUENCE [LARGE SCALE GENOMIC DNA]</scope>
    <source>
        <strain evidence="6 7">CTAW11</strain>
    </source>
</reference>
<organism evidence="6 7">
    <name type="scientific">Bradyrhizobium cytisi</name>
    <dbReference type="NCBI Taxonomy" id="515489"/>
    <lineage>
        <taxon>Bacteria</taxon>
        <taxon>Pseudomonadati</taxon>
        <taxon>Pseudomonadota</taxon>
        <taxon>Alphaproteobacteria</taxon>
        <taxon>Hyphomicrobiales</taxon>
        <taxon>Nitrobacteraceae</taxon>
        <taxon>Bradyrhizobium</taxon>
    </lineage>
</organism>
<gene>
    <name evidence="6" type="ORF">FXB38_07635</name>
</gene>
<comment type="caution">
    <text evidence="6">The sequence shown here is derived from an EMBL/GenBank/DDBJ whole genome shotgun (WGS) entry which is preliminary data.</text>
</comment>